<evidence type="ECO:0000256" key="3">
    <source>
        <dbReference type="ARBA" id="ARBA00004586"/>
    </source>
</evidence>
<evidence type="ECO:0000256" key="2">
    <source>
        <dbReference type="ARBA" id="ARBA00004126"/>
    </source>
</evidence>
<dbReference type="AlphaFoldDB" id="A0AAX4JQ62"/>
<evidence type="ECO:0000256" key="6">
    <source>
        <dbReference type="ARBA" id="ARBA00022692"/>
    </source>
</evidence>
<keyword evidence="8" id="KW-0256">Endoplasmic reticulum</keyword>
<keyword evidence="9" id="KW-1133">Transmembrane helix</keyword>
<evidence type="ECO:0000256" key="5">
    <source>
        <dbReference type="ARBA" id="ARBA00022459"/>
    </source>
</evidence>
<dbReference type="InterPro" id="IPR007292">
    <property type="entry name" value="Nuclear_fusion_Kar5"/>
</dbReference>
<dbReference type="GO" id="GO:0005789">
    <property type="term" value="C:endoplasmic reticulum membrane"/>
    <property type="evidence" value="ECO:0007669"/>
    <property type="project" value="UniProtKB-SubCell"/>
</dbReference>
<reference evidence="14 15" key="1">
    <citation type="submission" date="2024-01" db="EMBL/GenBank/DDBJ databases">
        <title>Comparative genomics of Cryptococcus and Kwoniella reveals pathogenesis evolution and contrasting modes of karyotype evolution via chromosome fusion or intercentromeric recombination.</title>
        <authorList>
            <person name="Coelho M.A."/>
            <person name="David-Palma M."/>
            <person name="Shea T."/>
            <person name="Bowers K."/>
            <person name="McGinley-Smith S."/>
            <person name="Mohammad A.W."/>
            <person name="Gnirke A."/>
            <person name="Yurkov A.M."/>
            <person name="Nowrousian M."/>
            <person name="Sun S."/>
            <person name="Cuomo C.A."/>
            <person name="Heitman J."/>
        </authorList>
    </citation>
    <scope>NUCLEOTIDE SEQUENCE [LARGE SCALE GENOMIC DNA]</scope>
    <source>
        <strain evidence="14 15">CBS 6074</strain>
    </source>
</reference>
<proteinExistence type="inferred from homology"/>
<evidence type="ECO:0000256" key="10">
    <source>
        <dbReference type="ARBA" id="ARBA00023136"/>
    </source>
</evidence>
<keyword evidence="6" id="KW-0812">Transmembrane</keyword>
<evidence type="ECO:0000256" key="1">
    <source>
        <dbReference type="ARBA" id="ARBA00003389"/>
    </source>
</evidence>
<comment type="similarity">
    <text evidence="4">Belongs to the KAR5 family.</text>
</comment>
<sequence>MRPTTFLILTLILPFAPTINSSAIAASDDHASVSLQDEYDRYKSNNIEDKIRREEAALSTLSRSLTRSQCHANIAKTLKHSCQGAVDDVGNRLSEHNKRGLAISFTICSMQSALQKIPSECSQWNPFSSDGLNQNENYSLGSDLPEHNDLQEQQASCLSALHRSPQEWSAYNVYLSDTTQLCHALEARKQADLAHTRYVEANVEKVALLKLMKERESAQLARERNLSKDWENSSAALKRTSDLVFSAQQQLREDIDISSELRQDLRSTIKNLDLERAAVWGRIEKDVNDRLFEADVRFETILYSMRDGWAADYDLAVDDRIKEAEIATNTWIQNTTIQVADIFAYMTSQMLLGRFR</sequence>
<keyword evidence="11" id="KW-0325">Glycoprotein</keyword>
<accession>A0AAX4JQ62</accession>
<gene>
    <name evidence="14" type="ORF">L201_001552</name>
</gene>
<keyword evidence="12" id="KW-0539">Nucleus</keyword>
<name>A0AAX4JQ62_9TREE</name>
<evidence type="ECO:0000256" key="13">
    <source>
        <dbReference type="SAM" id="SignalP"/>
    </source>
</evidence>
<evidence type="ECO:0000256" key="4">
    <source>
        <dbReference type="ARBA" id="ARBA00010473"/>
    </source>
</evidence>
<comment type="subcellular location">
    <subcellularLocation>
        <location evidence="3">Endoplasmic reticulum membrane</location>
    </subcellularLocation>
    <subcellularLocation>
        <location evidence="2">Nucleus membrane</location>
    </subcellularLocation>
</comment>
<dbReference type="GO" id="GO:0048288">
    <property type="term" value="P:nuclear membrane fusion involved in karyogamy"/>
    <property type="evidence" value="ECO:0007669"/>
    <property type="project" value="InterPro"/>
</dbReference>
<feature type="signal peptide" evidence="13">
    <location>
        <begin position="1"/>
        <end position="21"/>
    </location>
</feature>
<organism evidence="14 15">
    <name type="scientific">Kwoniella dendrophila CBS 6074</name>
    <dbReference type="NCBI Taxonomy" id="1295534"/>
    <lineage>
        <taxon>Eukaryota</taxon>
        <taxon>Fungi</taxon>
        <taxon>Dikarya</taxon>
        <taxon>Basidiomycota</taxon>
        <taxon>Agaricomycotina</taxon>
        <taxon>Tremellomycetes</taxon>
        <taxon>Tremellales</taxon>
        <taxon>Cryptococcaceae</taxon>
        <taxon>Kwoniella</taxon>
    </lineage>
</organism>
<evidence type="ECO:0000256" key="12">
    <source>
        <dbReference type="ARBA" id="ARBA00023242"/>
    </source>
</evidence>
<keyword evidence="10" id="KW-0472">Membrane</keyword>
<feature type="chain" id="PRO_5043533842" evidence="13">
    <location>
        <begin position="22"/>
        <end position="356"/>
    </location>
</feature>
<dbReference type="GO" id="GO:0000742">
    <property type="term" value="P:karyogamy involved in conjugation with cellular fusion"/>
    <property type="evidence" value="ECO:0007669"/>
    <property type="project" value="InterPro"/>
</dbReference>
<dbReference type="GeneID" id="91092224"/>
<protein>
    <submittedName>
        <fullName evidence="14">Uncharacterized protein</fullName>
    </submittedName>
</protein>
<dbReference type="GO" id="GO:0031965">
    <property type="term" value="C:nuclear membrane"/>
    <property type="evidence" value="ECO:0007669"/>
    <property type="project" value="UniProtKB-SubCell"/>
</dbReference>
<evidence type="ECO:0000256" key="11">
    <source>
        <dbReference type="ARBA" id="ARBA00023180"/>
    </source>
</evidence>
<dbReference type="PANTHER" id="PTHR28012">
    <property type="entry name" value="NUCLEAR FUSION PROTEIN KAR5"/>
    <property type="match status" value="1"/>
</dbReference>
<comment type="function">
    <text evidence="1">Required for nuclear membrane fusion during karyogamy.</text>
</comment>
<evidence type="ECO:0000313" key="15">
    <source>
        <dbReference type="Proteomes" id="UP001355207"/>
    </source>
</evidence>
<dbReference type="PANTHER" id="PTHR28012:SF1">
    <property type="entry name" value="NUCLEAR FUSION PROTEIN KAR5"/>
    <property type="match status" value="1"/>
</dbReference>
<evidence type="ECO:0000313" key="14">
    <source>
        <dbReference type="EMBL" id="WWC86675.1"/>
    </source>
</evidence>
<evidence type="ECO:0000256" key="7">
    <source>
        <dbReference type="ARBA" id="ARBA00022729"/>
    </source>
</evidence>
<keyword evidence="7 13" id="KW-0732">Signal</keyword>
<evidence type="ECO:0000256" key="8">
    <source>
        <dbReference type="ARBA" id="ARBA00022824"/>
    </source>
</evidence>
<evidence type="ECO:0000256" key="9">
    <source>
        <dbReference type="ARBA" id="ARBA00022989"/>
    </source>
</evidence>
<dbReference type="Proteomes" id="UP001355207">
    <property type="component" value="Chromosome 2"/>
</dbReference>
<dbReference type="EMBL" id="CP144099">
    <property type="protein sequence ID" value="WWC86675.1"/>
    <property type="molecule type" value="Genomic_DNA"/>
</dbReference>
<keyword evidence="5" id="KW-0415">Karyogamy</keyword>
<keyword evidence="15" id="KW-1185">Reference proteome</keyword>
<dbReference type="RefSeq" id="XP_066073438.1">
    <property type="nucleotide sequence ID" value="XM_066217341.1"/>
</dbReference>